<dbReference type="AlphaFoldDB" id="A0A179BLD2"/>
<gene>
    <name evidence="2" type="ORF">A4U53_26630</name>
</gene>
<evidence type="ECO:0000313" key="2">
    <source>
        <dbReference type="EMBL" id="OAP91931.1"/>
    </source>
</evidence>
<feature type="compositionally biased region" description="Basic and acidic residues" evidence="1">
    <location>
        <begin position="55"/>
        <end position="70"/>
    </location>
</feature>
<dbReference type="EMBL" id="LWBS01000348">
    <property type="protein sequence ID" value="OAP91931.1"/>
    <property type="molecule type" value="Genomic_DNA"/>
</dbReference>
<sequence>MDTAASPQLYSRVQSGGFCAVFIIIDRNAGFQRGQDEGLPHRLGRHSPGKPGAAEIDRPLLMDASIDRPV</sequence>
<organism evidence="2">
    <name type="scientific">Rhizobium leguminosarum</name>
    <dbReference type="NCBI Taxonomy" id="384"/>
    <lineage>
        <taxon>Bacteria</taxon>
        <taxon>Pseudomonadati</taxon>
        <taxon>Pseudomonadota</taxon>
        <taxon>Alphaproteobacteria</taxon>
        <taxon>Hyphomicrobiales</taxon>
        <taxon>Rhizobiaceae</taxon>
        <taxon>Rhizobium/Agrobacterium group</taxon>
        <taxon>Rhizobium</taxon>
    </lineage>
</organism>
<comment type="caution">
    <text evidence="2">The sequence shown here is derived from an EMBL/GenBank/DDBJ whole genome shotgun (WGS) entry which is preliminary data.</text>
</comment>
<evidence type="ECO:0000256" key="1">
    <source>
        <dbReference type="SAM" id="MobiDB-lite"/>
    </source>
</evidence>
<name>A0A179BLD2_RHILE</name>
<accession>A0A179BLD2</accession>
<proteinExistence type="predicted"/>
<feature type="region of interest" description="Disordered" evidence="1">
    <location>
        <begin position="34"/>
        <end position="70"/>
    </location>
</feature>
<reference evidence="2" key="1">
    <citation type="submission" date="2016-04" db="EMBL/GenBank/DDBJ databases">
        <title>Fast-growing isolate from the root nodules of Vavilovia formosa.</title>
        <authorList>
            <person name="Kimeklis A."/>
            <person name="Safronova V."/>
            <person name="Belimov A."/>
            <person name="Andronov E."/>
        </authorList>
    </citation>
    <scope>NUCLEOTIDE SEQUENCE [LARGE SCALE GENOMIC DNA]</scope>
    <source>
        <strain evidence="2">Vaf-46</strain>
    </source>
</reference>
<protein>
    <submittedName>
        <fullName evidence="2">Uncharacterized protein</fullName>
    </submittedName>
</protein>